<dbReference type="SUPFAM" id="SSF51649">
    <property type="entry name" value="RuBisCo, C-terminal domain"/>
    <property type="match status" value="1"/>
</dbReference>
<dbReference type="GO" id="GO:0015977">
    <property type="term" value="P:carbon fixation"/>
    <property type="evidence" value="ECO:0007669"/>
    <property type="project" value="InterPro"/>
</dbReference>
<dbReference type="Pfam" id="PF02788">
    <property type="entry name" value="RuBisCO_large_N"/>
    <property type="match status" value="1"/>
</dbReference>
<evidence type="ECO:0000259" key="5">
    <source>
        <dbReference type="Pfam" id="PF00016"/>
    </source>
</evidence>
<dbReference type="InterPro" id="IPR036422">
    <property type="entry name" value="RuBisCO_lsu_N_sf"/>
</dbReference>
<dbReference type="Gene3D" id="3.30.70.150">
    <property type="entry name" value="RuBisCO large subunit, N-terminal domain"/>
    <property type="match status" value="1"/>
</dbReference>
<dbReference type="PROSITE" id="PS00157">
    <property type="entry name" value="RUBISCO_LARGE"/>
    <property type="match status" value="1"/>
</dbReference>
<comment type="caution">
    <text evidence="7">The sequence shown here is derived from an EMBL/GenBank/DDBJ whole genome shotgun (WGS) entry which is preliminary data.</text>
</comment>
<evidence type="ECO:0000256" key="3">
    <source>
        <dbReference type="ARBA" id="ARBA00022842"/>
    </source>
</evidence>
<dbReference type="InterPro" id="IPR020878">
    <property type="entry name" value="RuBisCo_large_chain_AS"/>
</dbReference>
<dbReference type="GO" id="GO:0016984">
    <property type="term" value="F:ribulose-bisphosphate carboxylase activity"/>
    <property type="evidence" value="ECO:0007669"/>
    <property type="project" value="InterPro"/>
</dbReference>
<proteinExistence type="inferred from homology"/>
<reference evidence="7 8" key="1">
    <citation type="submission" date="2014-06" db="EMBL/GenBank/DDBJ databases">
        <title>Rhizobium pelagicum/R2-400B4.</title>
        <authorList>
            <person name="Kimes N.E."/>
            <person name="Lopez-Perez M."/>
        </authorList>
    </citation>
    <scope>NUCLEOTIDE SEQUENCE [LARGE SCALE GENOMIC DNA]</scope>
    <source>
        <strain evidence="7 8">R2-400B4</strain>
    </source>
</reference>
<evidence type="ECO:0000256" key="2">
    <source>
        <dbReference type="ARBA" id="ARBA00022723"/>
    </source>
</evidence>
<comment type="cofactor">
    <cofactor evidence="1">
        <name>Mg(2+)</name>
        <dbReference type="ChEBI" id="CHEBI:18420"/>
    </cofactor>
</comment>
<keyword evidence="3" id="KW-0460">Magnesium</keyword>
<evidence type="ECO:0000256" key="1">
    <source>
        <dbReference type="ARBA" id="ARBA00001946"/>
    </source>
</evidence>
<dbReference type="PANTHER" id="PTHR42704:SF17">
    <property type="entry name" value="RIBULOSE BISPHOSPHATE CARBOXYLASE LARGE CHAIN"/>
    <property type="match status" value="1"/>
</dbReference>
<evidence type="ECO:0000313" key="7">
    <source>
        <dbReference type="EMBL" id="KEQ02345.1"/>
    </source>
</evidence>
<evidence type="ECO:0000313" key="8">
    <source>
        <dbReference type="Proteomes" id="UP000052167"/>
    </source>
</evidence>
<dbReference type="Pfam" id="PF00016">
    <property type="entry name" value="RuBisCO_large"/>
    <property type="match status" value="1"/>
</dbReference>
<dbReference type="EMBL" id="JOKJ01000058">
    <property type="protein sequence ID" value="KEQ02345.1"/>
    <property type="molecule type" value="Genomic_DNA"/>
</dbReference>
<dbReference type="InterPro" id="IPR036376">
    <property type="entry name" value="RuBisCO_lsu_C_sf"/>
</dbReference>
<name>A0A922T4X3_9HYPH</name>
<protein>
    <submittedName>
        <fullName evidence="7">Ribulose 1,5-bisphosphate carboxylase</fullName>
    </submittedName>
</protein>
<dbReference type="SUPFAM" id="SSF54966">
    <property type="entry name" value="RuBisCO, large subunit, small (N-terminal) domain"/>
    <property type="match status" value="1"/>
</dbReference>
<accession>A0A922T4X3</accession>
<dbReference type="InterPro" id="IPR017443">
    <property type="entry name" value="RuBisCO_lsu_fd_N"/>
</dbReference>
<dbReference type="GO" id="GO:0000287">
    <property type="term" value="F:magnesium ion binding"/>
    <property type="evidence" value="ECO:0007669"/>
    <property type="project" value="InterPro"/>
</dbReference>
<dbReference type="RefSeq" id="WP_037170006.1">
    <property type="nucleotide sequence ID" value="NZ_JOKI01000056.1"/>
</dbReference>
<dbReference type="Proteomes" id="UP000052167">
    <property type="component" value="Unassembled WGS sequence"/>
</dbReference>
<keyword evidence="8" id="KW-1185">Reference proteome</keyword>
<keyword evidence="2" id="KW-0479">Metal-binding</keyword>
<dbReference type="InterPro" id="IPR000685">
    <property type="entry name" value="RuBisCO_lsu_C"/>
</dbReference>
<evidence type="ECO:0000256" key="4">
    <source>
        <dbReference type="RuleBase" id="RU003834"/>
    </source>
</evidence>
<dbReference type="Gene3D" id="3.20.20.110">
    <property type="entry name" value="Ribulose bisphosphate carboxylase, large subunit, C-terminal domain"/>
    <property type="match status" value="1"/>
</dbReference>
<dbReference type="AlphaFoldDB" id="A0A922T4X3"/>
<dbReference type="SFLD" id="SFLDG00301">
    <property type="entry name" value="RuBisCO-like_proteins"/>
    <property type="match status" value="1"/>
</dbReference>
<feature type="domain" description="Ribulose bisphosphate carboxylase large subunit C-terminal" evidence="5">
    <location>
        <begin position="141"/>
        <end position="422"/>
    </location>
</feature>
<gene>
    <name evidence="7" type="ORF">GV68_22320</name>
</gene>
<feature type="domain" description="Ribulose bisphosphate carboxylase large subunit ferrodoxin-like N-terminal" evidence="6">
    <location>
        <begin position="17"/>
        <end position="130"/>
    </location>
</feature>
<dbReference type="OrthoDB" id="9764279at2"/>
<organism evidence="7 8">
    <name type="scientific">Pseudorhizobium pelagicum</name>
    <dbReference type="NCBI Taxonomy" id="1509405"/>
    <lineage>
        <taxon>Bacteria</taxon>
        <taxon>Pseudomonadati</taxon>
        <taxon>Pseudomonadota</taxon>
        <taxon>Alphaproteobacteria</taxon>
        <taxon>Hyphomicrobiales</taxon>
        <taxon>Rhizobiaceae</taxon>
        <taxon>Rhizobium/Agrobacterium group</taxon>
        <taxon>Pseudorhizobium</taxon>
    </lineage>
</organism>
<comment type="similarity">
    <text evidence="4">Belongs to the RuBisCO large chain family.</text>
</comment>
<dbReference type="PANTHER" id="PTHR42704">
    <property type="entry name" value="RIBULOSE BISPHOSPHATE CARBOXYLASE"/>
    <property type="match status" value="1"/>
</dbReference>
<sequence>MTEKVYVRAQYLVETPLDLEKVAGMMAGEQSSGTFVRVANETDELRERAAAGIVAVEEQESVPEPTLQSDYLLRKKVTGPYRRASVTIDYPVGNIGHNLPTLAATVAGNLYDLGEVTALKLVSIQVPQSYRALFPAPRLGVEGTRLALNVQDRPLFGTIIKPNVGMSSVQIASLVRELCEAGVDFVKDDEVCANPVHAPIAERVPAVMAQIRAHRERTGRDVMMAFNITDELDAMRRHAELVEREGGTCVMASLNWCGLSAMETLRHSTPLAIHGHRNGYGAFGRHPALGFGFDAYQALYRLTGIDHLHVHGIGGKFADAAGEVDEAARRCLQPLAHDGSRDDVVMPVFSSGQWAGTLKRTREAAGSTDFMFLAGGGILAHPLGPAAGVKSLRSAYDALCAGSDLTAFSAGRPELEAAIAMFGDIR</sequence>
<dbReference type="SFLD" id="SFLDS00014">
    <property type="entry name" value="RuBisCO"/>
    <property type="match status" value="1"/>
</dbReference>
<evidence type="ECO:0000259" key="6">
    <source>
        <dbReference type="Pfam" id="PF02788"/>
    </source>
</evidence>
<dbReference type="InterPro" id="IPR033966">
    <property type="entry name" value="RuBisCO"/>
</dbReference>